<keyword evidence="2" id="KW-0547">Nucleotide-binding</keyword>
<dbReference type="InterPro" id="IPR032823">
    <property type="entry name" value="BCA_ABC_TP_C"/>
</dbReference>
<evidence type="ECO:0000256" key="1">
    <source>
        <dbReference type="ARBA" id="ARBA00022448"/>
    </source>
</evidence>
<protein>
    <submittedName>
        <fullName evidence="6">ABC transporter ATP-binding protein</fullName>
    </submittedName>
</protein>
<dbReference type="GO" id="GO:0005886">
    <property type="term" value="C:plasma membrane"/>
    <property type="evidence" value="ECO:0007669"/>
    <property type="project" value="TreeGrafter"/>
</dbReference>
<reference evidence="6 7" key="1">
    <citation type="submission" date="2020-04" db="EMBL/GenBank/DDBJ databases">
        <title>Nesterenkonia sp. nov., isolated from marine sediment.</title>
        <authorList>
            <person name="Zhang G."/>
        </authorList>
    </citation>
    <scope>NUCLEOTIDE SEQUENCE [LARGE SCALE GENOMIC DNA]</scope>
    <source>
        <strain evidence="6 7">MY13</strain>
    </source>
</reference>
<dbReference type="EMBL" id="JABAHY010000017">
    <property type="protein sequence ID" value="NLS10922.1"/>
    <property type="molecule type" value="Genomic_DNA"/>
</dbReference>
<evidence type="ECO:0000259" key="5">
    <source>
        <dbReference type="PROSITE" id="PS50893"/>
    </source>
</evidence>
<dbReference type="GO" id="GO:0016887">
    <property type="term" value="F:ATP hydrolysis activity"/>
    <property type="evidence" value="ECO:0007669"/>
    <property type="project" value="InterPro"/>
</dbReference>
<feature type="region of interest" description="Disordered" evidence="4">
    <location>
        <begin position="249"/>
        <end position="271"/>
    </location>
</feature>
<keyword evidence="3 6" id="KW-0067">ATP-binding</keyword>
<dbReference type="FunFam" id="3.40.50.300:FF:000421">
    <property type="entry name" value="Branched-chain amino acid ABC transporter ATP-binding protein"/>
    <property type="match status" value="1"/>
</dbReference>
<dbReference type="SUPFAM" id="SSF52540">
    <property type="entry name" value="P-loop containing nucleoside triphosphate hydrolases"/>
    <property type="match status" value="1"/>
</dbReference>
<sequence>MLMQVRGLSKTFGGLHAVEDVSFDIAEGEITAIIGPNGAGKSTLFNLITGFYRPTAGSVTFKAKDITGHPAHRTAQAGVARTFQTTKLFEHSSIAENVLAGCAAGSRSTLIDAVFRTPRHRREEKASMDKTLELLEFTGILEFKDEIAANVPHEVQKRAAVALALATEPELLLLDEPAAGITEDETARFGQLIRQIVARGVTVGLVEHKMSLIMSLADNILVLDQGRRIAWGTPEEVRSDPRVIEAYLGAGSQGSTSQEDGIQERTPGQGA</sequence>
<feature type="domain" description="ABC transporter" evidence="5">
    <location>
        <begin position="3"/>
        <end position="250"/>
    </location>
</feature>
<accession>A0A7X8TM40</accession>
<keyword evidence="7" id="KW-1185">Reference proteome</keyword>
<dbReference type="Pfam" id="PF12399">
    <property type="entry name" value="BCA_ABC_TP_C"/>
    <property type="match status" value="1"/>
</dbReference>
<dbReference type="SMART" id="SM00382">
    <property type="entry name" value="AAA"/>
    <property type="match status" value="1"/>
</dbReference>
<dbReference type="PROSITE" id="PS50893">
    <property type="entry name" value="ABC_TRANSPORTER_2"/>
    <property type="match status" value="1"/>
</dbReference>
<name>A0A7X8TM40_9MICC</name>
<organism evidence="6 7">
    <name type="scientific">Nesterenkonia sedimenti</name>
    <dbReference type="NCBI Taxonomy" id="1463632"/>
    <lineage>
        <taxon>Bacteria</taxon>
        <taxon>Bacillati</taxon>
        <taxon>Actinomycetota</taxon>
        <taxon>Actinomycetes</taxon>
        <taxon>Micrococcales</taxon>
        <taxon>Micrococcaceae</taxon>
        <taxon>Nesterenkonia</taxon>
    </lineage>
</organism>
<dbReference type="InterPro" id="IPR003593">
    <property type="entry name" value="AAA+_ATPase"/>
</dbReference>
<evidence type="ECO:0000256" key="4">
    <source>
        <dbReference type="SAM" id="MobiDB-lite"/>
    </source>
</evidence>
<keyword evidence="1" id="KW-0813">Transport</keyword>
<evidence type="ECO:0000256" key="2">
    <source>
        <dbReference type="ARBA" id="ARBA00022741"/>
    </source>
</evidence>
<dbReference type="PANTHER" id="PTHR45772">
    <property type="entry name" value="CONSERVED COMPONENT OF ABC TRANSPORTER FOR NATURAL AMINO ACIDS-RELATED"/>
    <property type="match status" value="1"/>
</dbReference>
<gene>
    <name evidence="6" type="ORF">HGQ17_13150</name>
</gene>
<dbReference type="InterPro" id="IPR051120">
    <property type="entry name" value="ABC_AA/LPS_Transport"/>
</dbReference>
<dbReference type="AlphaFoldDB" id="A0A7X8TM40"/>
<dbReference type="Gene3D" id="3.40.50.300">
    <property type="entry name" value="P-loop containing nucleotide triphosphate hydrolases"/>
    <property type="match status" value="1"/>
</dbReference>
<evidence type="ECO:0000313" key="7">
    <source>
        <dbReference type="Proteomes" id="UP000523139"/>
    </source>
</evidence>
<dbReference type="GO" id="GO:0005524">
    <property type="term" value="F:ATP binding"/>
    <property type="evidence" value="ECO:0007669"/>
    <property type="project" value="UniProtKB-KW"/>
</dbReference>
<dbReference type="CDD" id="cd03219">
    <property type="entry name" value="ABC_Mj1267_LivG_branched"/>
    <property type="match status" value="1"/>
</dbReference>
<dbReference type="Pfam" id="PF00005">
    <property type="entry name" value="ABC_tran"/>
    <property type="match status" value="1"/>
</dbReference>
<dbReference type="InterPro" id="IPR027417">
    <property type="entry name" value="P-loop_NTPase"/>
</dbReference>
<dbReference type="InterPro" id="IPR003439">
    <property type="entry name" value="ABC_transporter-like_ATP-bd"/>
</dbReference>
<evidence type="ECO:0000313" key="6">
    <source>
        <dbReference type="EMBL" id="NLS10922.1"/>
    </source>
</evidence>
<dbReference type="RefSeq" id="WP_168888406.1">
    <property type="nucleotide sequence ID" value="NZ_JABAHY010000017.1"/>
</dbReference>
<evidence type="ECO:0000256" key="3">
    <source>
        <dbReference type="ARBA" id="ARBA00022840"/>
    </source>
</evidence>
<dbReference type="PANTHER" id="PTHR45772:SF9">
    <property type="entry name" value="CONSERVED COMPONENT OF ABC TRANSPORTER FOR NATURAL AMINO ACIDS"/>
    <property type="match status" value="1"/>
</dbReference>
<dbReference type="Proteomes" id="UP000523139">
    <property type="component" value="Unassembled WGS sequence"/>
</dbReference>
<comment type="caution">
    <text evidence="6">The sequence shown here is derived from an EMBL/GenBank/DDBJ whole genome shotgun (WGS) entry which is preliminary data.</text>
</comment>
<proteinExistence type="predicted"/>